<organism evidence="1 2">
    <name type="scientific">Ascobolus immersus RN42</name>
    <dbReference type="NCBI Taxonomy" id="1160509"/>
    <lineage>
        <taxon>Eukaryota</taxon>
        <taxon>Fungi</taxon>
        <taxon>Dikarya</taxon>
        <taxon>Ascomycota</taxon>
        <taxon>Pezizomycotina</taxon>
        <taxon>Pezizomycetes</taxon>
        <taxon>Pezizales</taxon>
        <taxon>Ascobolaceae</taxon>
        <taxon>Ascobolus</taxon>
    </lineage>
</organism>
<dbReference type="EMBL" id="ML119656">
    <property type="protein sequence ID" value="RPA84875.1"/>
    <property type="molecule type" value="Genomic_DNA"/>
</dbReference>
<evidence type="ECO:0000313" key="1">
    <source>
        <dbReference type="EMBL" id="RPA84875.1"/>
    </source>
</evidence>
<accession>A0A3N4IFG4</accession>
<proteinExistence type="predicted"/>
<name>A0A3N4IFG4_ASCIM</name>
<sequence length="762" mass="87649">MATPQAPAALENYGSSTVRPATVPYREIQGMFQALESAREKSKTILSDFDARMESFGRERKGQSDGTTMQQKLELQHKIRLKAIYYQLQVILCMDRLLSSTRLYRYFLFRDELKDDDRKLSFYFEERLDRTGMEEARAQLKMIQESDFHTVFAEEILKPVQLLFSPEKYGVPGRDFQSDSYGRNDYDWPNFVNICCAFLAHNANADPSYTGDPVEPLRASWKWAQGELQQLRDLPKPENFGEVKEMQIQSKLYYDGAIVLYGTPHSFPVNLWRRMRVQLLDNQVTDDQLEGLDRDTISVHLLMVSETCKPADLVQSSDPPRKPRAAYVATDGELDSIFTTGAKPGCALRIEHLFGKSGDAIDQLDLKELIGKGQPGQPEISYIGWLQAAVVQAMRVESKRSDLHGARDPELVDRRSRSRYQRHRHLLSRHMELLHCYRNFYDRLCRPVDNESQSVLSQIEASKRSFEVSDGSNKQRVREHVELVDYDSFLQGKFVEMIAKPFLELLASSEYLKDEAYYEMVYNYWHMAFAYGLYYANCSWYAVGRTERDRGLIRVKWISQLLWFKSYRARLGAKAWAVIPPNPKSRYDSGSNSNPPAGTYNWWRPPAKTYIDRLGTTWDYAKALKEVEAPDFPLMTETVLESTVTNSNGKGHHAISLVASVFNYVFPKKETGILIGHQDPESPLPIDHYYFPWRLYISATAGWSEEHTHCISLFVQFNHCHFLRASSDSDHPTSKLQIRLPTETDKNGRALVGVCPDVLAII</sequence>
<keyword evidence="2" id="KW-1185">Reference proteome</keyword>
<reference evidence="1 2" key="1">
    <citation type="journal article" date="2018" name="Nat. Ecol. Evol.">
        <title>Pezizomycetes genomes reveal the molecular basis of ectomycorrhizal truffle lifestyle.</title>
        <authorList>
            <person name="Murat C."/>
            <person name="Payen T."/>
            <person name="Noel B."/>
            <person name="Kuo A."/>
            <person name="Morin E."/>
            <person name="Chen J."/>
            <person name="Kohler A."/>
            <person name="Krizsan K."/>
            <person name="Balestrini R."/>
            <person name="Da Silva C."/>
            <person name="Montanini B."/>
            <person name="Hainaut M."/>
            <person name="Levati E."/>
            <person name="Barry K.W."/>
            <person name="Belfiori B."/>
            <person name="Cichocki N."/>
            <person name="Clum A."/>
            <person name="Dockter R.B."/>
            <person name="Fauchery L."/>
            <person name="Guy J."/>
            <person name="Iotti M."/>
            <person name="Le Tacon F."/>
            <person name="Lindquist E.A."/>
            <person name="Lipzen A."/>
            <person name="Malagnac F."/>
            <person name="Mello A."/>
            <person name="Molinier V."/>
            <person name="Miyauchi S."/>
            <person name="Poulain J."/>
            <person name="Riccioni C."/>
            <person name="Rubini A."/>
            <person name="Sitrit Y."/>
            <person name="Splivallo R."/>
            <person name="Traeger S."/>
            <person name="Wang M."/>
            <person name="Zifcakova L."/>
            <person name="Wipf D."/>
            <person name="Zambonelli A."/>
            <person name="Paolocci F."/>
            <person name="Nowrousian M."/>
            <person name="Ottonello S."/>
            <person name="Baldrian P."/>
            <person name="Spatafora J.W."/>
            <person name="Henrissat B."/>
            <person name="Nagy L.G."/>
            <person name="Aury J.M."/>
            <person name="Wincker P."/>
            <person name="Grigoriev I.V."/>
            <person name="Bonfante P."/>
            <person name="Martin F.M."/>
        </authorList>
    </citation>
    <scope>NUCLEOTIDE SEQUENCE [LARGE SCALE GENOMIC DNA]</scope>
    <source>
        <strain evidence="1 2">RN42</strain>
    </source>
</reference>
<dbReference type="Proteomes" id="UP000275078">
    <property type="component" value="Unassembled WGS sequence"/>
</dbReference>
<dbReference type="AlphaFoldDB" id="A0A3N4IFG4"/>
<protein>
    <submittedName>
        <fullName evidence="1">Uncharacterized protein</fullName>
    </submittedName>
</protein>
<evidence type="ECO:0000313" key="2">
    <source>
        <dbReference type="Proteomes" id="UP000275078"/>
    </source>
</evidence>
<gene>
    <name evidence="1" type="ORF">BJ508DRAFT_303275</name>
</gene>